<evidence type="ECO:0000313" key="2">
    <source>
        <dbReference type="Proteomes" id="UP000054870"/>
    </source>
</evidence>
<proteinExistence type="predicted"/>
<evidence type="ECO:0008006" key="3">
    <source>
        <dbReference type="Google" id="ProtNLM"/>
    </source>
</evidence>
<accession>A0A158CZL5</accession>
<sequence length="57" mass="6691">MLTAPLATEAFQQTELMAGRTDAALLERMRSTLRRLRALWWAFEPLLDEKEARMVRK</sequence>
<organism evidence="1 2">
    <name type="scientific">Caballeronia catudaia</name>
    <dbReference type="NCBI Taxonomy" id="1777136"/>
    <lineage>
        <taxon>Bacteria</taxon>
        <taxon>Pseudomonadati</taxon>
        <taxon>Pseudomonadota</taxon>
        <taxon>Betaproteobacteria</taxon>
        <taxon>Burkholderiales</taxon>
        <taxon>Burkholderiaceae</taxon>
        <taxon>Caballeronia</taxon>
    </lineage>
</organism>
<name>A0A158CZL5_9BURK</name>
<comment type="caution">
    <text evidence="1">The sequence shown here is derived from an EMBL/GenBank/DDBJ whole genome shotgun (WGS) entry which is preliminary data.</text>
</comment>
<reference evidence="1" key="1">
    <citation type="submission" date="2016-01" db="EMBL/GenBank/DDBJ databases">
        <authorList>
            <person name="Peeters C."/>
        </authorList>
    </citation>
    <scope>NUCLEOTIDE SEQUENCE [LARGE SCALE GENOMIC DNA]</scope>
    <source>
        <strain evidence="1">LMG 29318</strain>
    </source>
</reference>
<evidence type="ECO:0000313" key="1">
    <source>
        <dbReference type="EMBL" id="SAK87773.1"/>
    </source>
</evidence>
<dbReference type="AlphaFoldDB" id="A0A158CZL5"/>
<dbReference type="Proteomes" id="UP000054870">
    <property type="component" value="Unassembled WGS sequence"/>
</dbReference>
<dbReference type="EMBL" id="FCOF02000045">
    <property type="protein sequence ID" value="SAK87773.1"/>
    <property type="molecule type" value="Genomic_DNA"/>
</dbReference>
<gene>
    <name evidence="1" type="ORF">AWB75_05985</name>
</gene>
<protein>
    <recommendedName>
        <fullName evidence="3">CHAD domain-containing protein</fullName>
    </recommendedName>
</protein>
<keyword evidence="2" id="KW-1185">Reference proteome</keyword>